<proteinExistence type="predicted"/>
<organism evidence="2 3">
    <name type="scientific">Vibrio fortis</name>
    <dbReference type="NCBI Taxonomy" id="212667"/>
    <lineage>
        <taxon>Bacteria</taxon>
        <taxon>Pseudomonadati</taxon>
        <taxon>Pseudomonadota</taxon>
        <taxon>Gammaproteobacteria</taxon>
        <taxon>Vibrionales</taxon>
        <taxon>Vibrionaceae</taxon>
        <taxon>Vibrio</taxon>
    </lineage>
</organism>
<reference evidence="2 3" key="1">
    <citation type="submission" date="2014-02" db="EMBL/GenBank/DDBJ databases">
        <title>Vibrio fortis Dalian14 Genome Sequencing.</title>
        <authorList>
            <person name="Wang Y."/>
            <person name="Song L."/>
            <person name="Liu G."/>
            <person name="Ding J."/>
        </authorList>
    </citation>
    <scope>NUCLEOTIDE SEQUENCE [LARGE SCALE GENOMIC DNA]</scope>
    <source>
        <strain evidence="2 3">Dalian14</strain>
    </source>
</reference>
<dbReference type="InterPro" id="IPR019545">
    <property type="entry name" value="DM13_domain"/>
</dbReference>
<keyword evidence="3" id="KW-1185">Reference proteome</keyword>
<dbReference type="GO" id="GO:0016874">
    <property type="term" value="F:ligase activity"/>
    <property type="evidence" value="ECO:0007669"/>
    <property type="project" value="UniProtKB-KW"/>
</dbReference>
<dbReference type="STRING" id="212667.VFDL14_21870"/>
<name>A0A066UKD3_9VIBR</name>
<dbReference type="Proteomes" id="UP000027219">
    <property type="component" value="Unassembled WGS sequence"/>
</dbReference>
<comment type="caution">
    <text evidence="2">The sequence shown here is derived from an EMBL/GenBank/DDBJ whole genome shotgun (WGS) entry which is preliminary data.</text>
</comment>
<dbReference type="Pfam" id="PF10517">
    <property type="entry name" value="DM13"/>
    <property type="match status" value="1"/>
</dbReference>
<dbReference type="PROSITE" id="PS51549">
    <property type="entry name" value="DM13"/>
    <property type="match status" value="1"/>
</dbReference>
<sequence>MRKLILLCTHLAVGAFGFGLGVYALPILIEPESPSVNSVQAVTEKAVLSGEFTKDRQDSDFLHWGEGIVSITEDAIAFEGELAPGPDYKLYLSPSYVETEVAFNELKSTMLKVGDVKTFDRFMLNLPQGTDLTQYDTVVIWCETFGEFITSAKIK</sequence>
<dbReference type="RefSeq" id="WP_032552894.1">
    <property type="nucleotide sequence ID" value="NZ_JATABQ010000024.1"/>
</dbReference>
<gene>
    <name evidence="2" type="ORF">VFDL14_21870</name>
</gene>
<dbReference type="EMBL" id="JFFR01000027">
    <property type="protein sequence ID" value="KDN27525.1"/>
    <property type="molecule type" value="Genomic_DNA"/>
</dbReference>
<protein>
    <submittedName>
        <fullName evidence="2">Phenylalanine--tRNA ligase</fullName>
    </submittedName>
</protein>
<dbReference type="AlphaFoldDB" id="A0A066UKD3"/>
<accession>A0A066UKD3</accession>
<evidence type="ECO:0000313" key="3">
    <source>
        <dbReference type="Proteomes" id="UP000027219"/>
    </source>
</evidence>
<keyword evidence="2" id="KW-0436">Ligase</keyword>
<evidence type="ECO:0000259" key="1">
    <source>
        <dbReference type="PROSITE" id="PS51549"/>
    </source>
</evidence>
<evidence type="ECO:0000313" key="2">
    <source>
        <dbReference type="EMBL" id="KDN27525.1"/>
    </source>
</evidence>
<dbReference type="OrthoDB" id="6106486at2"/>
<feature type="domain" description="DM13" evidence="1">
    <location>
        <begin position="50"/>
        <end position="155"/>
    </location>
</feature>